<dbReference type="InterPro" id="IPR008693">
    <property type="entry name" value="MmpS"/>
</dbReference>
<accession>A0A378W9I8</accession>
<dbReference type="Proteomes" id="UP000254945">
    <property type="component" value="Unassembled WGS sequence"/>
</dbReference>
<keyword evidence="5 7" id="KW-1133">Transmembrane helix</keyword>
<proteinExistence type="inferred from homology"/>
<evidence type="ECO:0000256" key="2">
    <source>
        <dbReference type="ARBA" id="ARBA00007531"/>
    </source>
</evidence>
<dbReference type="Gene3D" id="2.60.40.2880">
    <property type="entry name" value="MmpS1-5, C-terminal soluble domain"/>
    <property type="match status" value="1"/>
</dbReference>
<gene>
    <name evidence="8" type="ORF">NCTC4524_04864</name>
</gene>
<evidence type="ECO:0000256" key="3">
    <source>
        <dbReference type="ARBA" id="ARBA00022475"/>
    </source>
</evidence>
<comment type="similarity">
    <text evidence="2">Belongs to the MmpS family.</text>
</comment>
<keyword evidence="3" id="KW-1003">Cell membrane</keyword>
<keyword evidence="6 7" id="KW-0472">Membrane</keyword>
<comment type="subcellular location">
    <subcellularLocation>
        <location evidence="1">Cell membrane</location>
    </subcellularLocation>
</comment>
<evidence type="ECO:0000313" key="8">
    <source>
        <dbReference type="EMBL" id="SUA28881.1"/>
    </source>
</evidence>
<evidence type="ECO:0000313" key="9">
    <source>
        <dbReference type="Proteomes" id="UP000254945"/>
    </source>
</evidence>
<evidence type="ECO:0000256" key="7">
    <source>
        <dbReference type="SAM" id="Phobius"/>
    </source>
</evidence>
<dbReference type="AlphaFoldDB" id="A0A378W9I8"/>
<name>A0A378W9I8_9MYCO</name>
<dbReference type="EMBL" id="UGQQ01000002">
    <property type="protein sequence ID" value="SUA28881.1"/>
    <property type="molecule type" value="Genomic_DNA"/>
</dbReference>
<organism evidence="8 9">
    <name type="scientific">Mycolicibacterium senegalense</name>
    <dbReference type="NCBI Taxonomy" id="1796"/>
    <lineage>
        <taxon>Bacteria</taxon>
        <taxon>Bacillati</taxon>
        <taxon>Actinomycetota</taxon>
        <taxon>Actinomycetes</taxon>
        <taxon>Mycobacteriales</taxon>
        <taxon>Mycobacteriaceae</taxon>
        <taxon>Mycolicibacterium</taxon>
    </lineage>
</organism>
<dbReference type="GO" id="GO:0005886">
    <property type="term" value="C:plasma membrane"/>
    <property type="evidence" value="ECO:0007669"/>
    <property type="project" value="UniProtKB-SubCell"/>
</dbReference>
<dbReference type="STRING" id="1796.ABW05_15960"/>
<evidence type="ECO:0000256" key="1">
    <source>
        <dbReference type="ARBA" id="ARBA00004236"/>
    </source>
</evidence>
<evidence type="ECO:0000256" key="6">
    <source>
        <dbReference type="ARBA" id="ARBA00023136"/>
    </source>
</evidence>
<dbReference type="Pfam" id="PF05423">
    <property type="entry name" value="Mycobact_memb"/>
    <property type="match status" value="1"/>
</dbReference>
<protein>
    <submittedName>
        <fullName evidence="8">Mycobacterium membrane protein</fullName>
    </submittedName>
</protein>
<sequence>MGIRCTRTGWGDKWRRSAIFKLLKRLWIPLLAIVVISAAAFTVSRLHTIFGSDKRATYADTQVNDTKPFDPKKLTYEVFGSPGTVADISYFDMNADPQFIKKVPLPWTLQFDITKTTAVGSIMAQGDSSNIGCRITVDNEVKAEKSSNQINAFTSCLLKAA</sequence>
<keyword evidence="4 7" id="KW-0812">Transmembrane</keyword>
<reference evidence="8 9" key="1">
    <citation type="submission" date="2018-06" db="EMBL/GenBank/DDBJ databases">
        <authorList>
            <consortium name="Pathogen Informatics"/>
            <person name="Doyle S."/>
        </authorList>
    </citation>
    <scope>NUCLEOTIDE SEQUENCE [LARGE SCALE GENOMIC DNA]</scope>
    <source>
        <strain evidence="8 9">NCTC4524</strain>
    </source>
</reference>
<evidence type="ECO:0000256" key="5">
    <source>
        <dbReference type="ARBA" id="ARBA00022989"/>
    </source>
</evidence>
<evidence type="ECO:0000256" key="4">
    <source>
        <dbReference type="ARBA" id="ARBA00022692"/>
    </source>
</evidence>
<dbReference type="InterPro" id="IPR038468">
    <property type="entry name" value="MmpS_C"/>
</dbReference>
<feature type="transmembrane region" description="Helical" evidence="7">
    <location>
        <begin position="26"/>
        <end position="46"/>
    </location>
</feature>